<keyword evidence="5" id="KW-0472">Membrane</keyword>
<proteinExistence type="predicted"/>
<dbReference type="OrthoDB" id="2985014at2759"/>
<evidence type="ECO:0000256" key="2">
    <source>
        <dbReference type="ARBA" id="ARBA00022448"/>
    </source>
</evidence>
<comment type="subcellular location">
    <subcellularLocation>
        <location evidence="1">Membrane</location>
        <topology evidence="1">Multi-pass membrane protein</topology>
    </subcellularLocation>
</comment>
<keyword evidence="3" id="KW-0812">Transmembrane</keyword>
<evidence type="ECO:0000256" key="3">
    <source>
        <dbReference type="ARBA" id="ARBA00022692"/>
    </source>
</evidence>
<dbReference type="PANTHER" id="PTHR43791:SF36">
    <property type="entry name" value="TRANSPORTER, PUTATIVE (AFU_ORTHOLOGUE AFUA_6G08340)-RELATED"/>
    <property type="match status" value="1"/>
</dbReference>
<dbReference type="EMBL" id="LFZO01000020">
    <property type="protein sequence ID" value="KXT17422.1"/>
    <property type="molecule type" value="Genomic_DNA"/>
</dbReference>
<dbReference type="GO" id="GO:0022857">
    <property type="term" value="F:transmembrane transporter activity"/>
    <property type="evidence" value="ECO:0007669"/>
    <property type="project" value="TreeGrafter"/>
</dbReference>
<evidence type="ECO:0000313" key="7">
    <source>
        <dbReference type="EMBL" id="KXT17422.1"/>
    </source>
</evidence>
<dbReference type="Proteomes" id="UP000073492">
    <property type="component" value="Unassembled WGS sequence"/>
</dbReference>
<dbReference type="PANTHER" id="PTHR43791">
    <property type="entry name" value="PERMEASE-RELATED"/>
    <property type="match status" value="1"/>
</dbReference>
<evidence type="ECO:0000256" key="5">
    <source>
        <dbReference type="ARBA" id="ARBA00023136"/>
    </source>
</evidence>
<sequence length="140" mass="15838">MEVPWQYDTMAANKAGATVKDPEMQASTNSGKRLHFARRGDGGGGSDYDESEIQGFDAERMRARTLLSAAEEKRLLRRIDWHIMPLCSLMFLLKNLDSDNISNARIMNKSTDQNIMTQLNMSSDAYTLLTALYYVSQTDF</sequence>
<keyword evidence="2" id="KW-0813">Transport</keyword>
<evidence type="ECO:0000256" key="4">
    <source>
        <dbReference type="ARBA" id="ARBA00022989"/>
    </source>
</evidence>
<reference evidence="7 8" key="1">
    <citation type="submission" date="2015-07" db="EMBL/GenBank/DDBJ databases">
        <title>Comparative genomics of the Sigatoka disease complex on banana suggests a link between parallel evolutionary changes in Pseudocercospora fijiensis and Pseudocercospora eumusae and increased virulence on the banana host.</title>
        <authorList>
            <person name="Chang T.-C."/>
            <person name="Salvucci A."/>
            <person name="Crous P.W."/>
            <person name="Stergiopoulos I."/>
        </authorList>
    </citation>
    <scope>NUCLEOTIDE SEQUENCE [LARGE SCALE GENOMIC DNA]</scope>
    <source>
        <strain evidence="7 8">CBS 116634</strain>
    </source>
</reference>
<feature type="region of interest" description="Disordered" evidence="6">
    <location>
        <begin position="21"/>
        <end position="52"/>
    </location>
</feature>
<evidence type="ECO:0000256" key="1">
    <source>
        <dbReference type="ARBA" id="ARBA00004141"/>
    </source>
</evidence>
<evidence type="ECO:0000313" key="8">
    <source>
        <dbReference type="Proteomes" id="UP000073492"/>
    </source>
</evidence>
<comment type="caution">
    <text evidence="7">The sequence shown here is derived from an EMBL/GenBank/DDBJ whole genome shotgun (WGS) entry which is preliminary data.</text>
</comment>
<dbReference type="GO" id="GO:0016020">
    <property type="term" value="C:membrane"/>
    <property type="evidence" value="ECO:0007669"/>
    <property type="project" value="UniProtKB-SubCell"/>
</dbReference>
<evidence type="ECO:0000256" key="6">
    <source>
        <dbReference type="SAM" id="MobiDB-lite"/>
    </source>
</evidence>
<keyword evidence="4" id="KW-1133">Transmembrane helix</keyword>
<gene>
    <name evidence="7" type="ORF">AC579_5703</name>
</gene>
<dbReference type="AlphaFoldDB" id="A0A139IS49"/>
<name>A0A139IS49_9PEZI</name>
<protein>
    <submittedName>
        <fullName evidence="7">Uncharacterized protein</fullName>
    </submittedName>
</protein>
<accession>A0A139IS49</accession>
<organism evidence="7 8">
    <name type="scientific">Pseudocercospora musae</name>
    <dbReference type="NCBI Taxonomy" id="113226"/>
    <lineage>
        <taxon>Eukaryota</taxon>
        <taxon>Fungi</taxon>
        <taxon>Dikarya</taxon>
        <taxon>Ascomycota</taxon>
        <taxon>Pezizomycotina</taxon>
        <taxon>Dothideomycetes</taxon>
        <taxon>Dothideomycetidae</taxon>
        <taxon>Mycosphaerellales</taxon>
        <taxon>Mycosphaerellaceae</taxon>
        <taxon>Pseudocercospora</taxon>
    </lineage>
</organism>
<keyword evidence="8" id="KW-1185">Reference proteome</keyword>